<dbReference type="SMART" id="SM00382">
    <property type="entry name" value="AAA"/>
    <property type="match status" value="1"/>
</dbReference>
<evidence type="ECO:0000256" key="4">
    <source>
        <dbReference type="ARBA" id="ARBA00022840"/>
    </source>
</evidence>
<keyword evidence="2" id="KW-0813">Transport</keyword>
<dbReference type="PROSITE" id="PS00211">
    <property type="entry name" value="ABC_TRANSPORTER_1"/>
    <property type="match status" value="1"/>
</dbReference>
<protein>
    <submittedName>
        <fullName evidence="6">ABC transporter ATP-binding protein</fullName>
    </submittedName>
</protein>
<dbReference type="InterPro" id="IPR003593">
    <property type="entry name" value="AAA+_ATPase"/>
</dbReference>
<evidence type="ECO:0000259" key="5">
    <source>
        <dbReference type="PROSITE" id="PS50893"/>
    </source>
</evidence>
<dbReference type="GO" id="GO:0005524">
    <property type="term" value="F:ATP binding"/>
    <property type="evidence" value="ECO:0007669"/>
    <property type="project" value="UniProtKB-KW"/>
</dbReference>
<dbReference type="EMBL" id="JARQBJ010000003">
    <property type="protein sequence ID" value="MDT2810284.1"/>
    <property type="molecule type" value="Genomic_DNA"/>
</dbReference>
<name>A0AAW8TX53_9ENTE</name>
<dbReference type="InterPro" id="IPR017871">
    <property type="entry name" value="ABC_transporter-like_CS"/>
</dbReference>
<evidence type="ECO:0000313" key="7">
    <source>
        <dbReference type="Proteomes" id="UP001256711"/>
    </source>
</evidence>
<evidence type="ECO:0000256" key="2">
    <source>
        <dbReference type="ARBA" id="ARBA00022448"/>
    </source>
</evidence>
<feature type="domain" description="ABC transporter" evidence="5">
    <location>
        <begin position="4"/>
        <end position="243"/>
    </location>
</feature>
<dbReference type="Gene3D" id="3.40.50.300">
    <property type="entry name" value="P-loop containing nucleotide triphosphate hydrolases"/>
    <property type="match status" value="1"/>
</dbReference>
<keyword evidence="3" id="KW-0547">Nucleotide-binding</keyword>
<comment type="caution">
    <text evidence="6">The sequence shown here is derived from an EMBL/GenBank/DDBJ whole genome shotgun (WGS) entry which is preliminary data.</text>
</comment>
<dbReference type="AlphaFoldDB" id="A0AAW8TX53"/>
<dbReference type="RefSeq" id="WP_270597318.1">
    <property type="nucleotide sequence ID" value="NZ_JAQESC010000003.1"/>
</dbReference>
<keyword evidence="4 6" id="KW-0067">ATP-binding</keyword>
<dbReference type="PANTHER" id="PTHR42734:SF17">
    <property type="entry name" value="METAL TRANSPORT SYSTEM ATP-BINDING PROTEIN TM_0124-RELATED"/>
    <property type="match status" value="1"/>
</dbReference>
<sequence>MTILSFEAVSLRKSGQTLLQDITWHIQPGEDWGILGLNGAGKSLLLQMIAGNLWPSTGQLTVLGEVFGQTNLPDLTRRIGWVAAALQSKFYPQDLAEEIVLSGKFASIGLWQSYQASELTAAKDLLATLGGSDLIGKPYAILSQGEKQLVLIARALMPAPELLILDEPCTGLDLFAREELLQRIARIKGRPDAPTVLFVTHHTEELPPFINRLLMLRHGKIYQQGSPQELLTASNLTEFYQKPIRLFSYQEKRVIVAPK</sequence>
<reference evidence="6" key="1">
    <citation type="submission" date="2023-03" db="EMBL/GenBank/DDBJ databases">
        <authorList>
            <person name="Shen W."/>
            <person name="Cai J."/>
        </authorList>
    </citation>
    <scope>NUCLEOTIDE SEQUENCE</scope>
    <source>
        <strain evidence="6">B226-2</strain>
    </source>
</reference>
<evidence type="ECO:0000313" key="6">
    <source>
        <dbReference type="EMBL" id="MDT2810284.1"/>
    </source>
</evidence>
<dbReference type="PROSITE" id="PS50893">
    <property type="entry name" value="ABC_TRANSPORTER_2"/>
    <property type="match status" value="1"/>
</dbReference>
<comment type="similarity">
    <text evidence="1">Belongs to the ABC transporter superfamily.</text>
</comment>
<proteinExistence type="inferred from homology"/>
<evidence type="ECO:0000256" key="3">
    <source>
        <dbReference type="ARBA" id="ARBA00022741"/>
    </source>
</evidence>
<dbReference type="InterPro" id="IPR003439">
    <property type="entry name" value="ABC_transporter-like_ATP-bd"/>
</dbReference>
<dbReference type="Pfam" id="PF00005">
    <property type="entry name" value="ABC_tran"/>
    <property type="match status" value="1"/>
</dbReference>
<dbReference type="GO" id="GO:0016887">
    <property type="term" value="F:ATP hydrolysis activity"/>
    <property type="evidence" value="ECO:0007669"/>
    <property type="project" value="InterPro"/>
</dbReference>
<dbReference type="InterPro" id="IPR027417">
    <property type="entry name" value="P-loop_NTPase"/>
</dbReference>
<dbReference type="PANTHER" id="PTHR42734">
    <property type="entry name" value="METAL TRANSPORT SYSTEM ATP-BINDING PROTEIN TM_0124-RELATED"/>
    <property type="match status" value="1"/>
</dbReference>
<accession>A0AAW8TX53</accession>
<dbReference type="Proteomes" id="UP001256711">
    <property type="component" value="Unassembled WGS sequence"/>
</dbReference>
<dbReference type="SUPFAM" id="SSF52540">
    <property type="entry name" value="P-loop containing nucleoside triphosphate hydrolases"/>
    <property type="match status" value="1"/>
</dbReference>
<dbReference type="InterPro" id="IPR050153">
    <property type="entry name" value="Metal_Ion_Import_ABC"/>
</dbReference>
<evidence type="ECO:0000256" key="1">
    <source>
        <dbReference type="ARBA" id="ARBA00005417"/>
    </source>
</evidence>
<organism evidence="6 7">
    <name type="scientific">Enterococcus asini</name>
    <dbReference type="NCBI Taxonomy" id="57732"/>
    <lineage>
        <taxon>Bacteria</taxon>
        <taxon>Bacillati</taxon>
        <taxon>Bacillota</taxon>
        <taxon>Bacilli</taxon>
        <taxon>Lactobacillales</taxon>
        <taxon>Enterococcaceae</taxon>
        <taxon>Enterococcus</taxon>
    </lineage>
</organism>
<gene>
    <name evidence="6" type="ORF">P7H43_07290</name>
</gene>